<proteinExistence type="predicted"/>
<reference evidence="2" key="1">
    <citation type="submission" date="2021-05" db="EMBL/GenBank/DDBJ databases">
        <authorList>
            <person name="Alioto T."/>
            <person name="Alioto T."/>
            <person name="Gomez Garrido J."/>
        </authorList>
    </citation>
    <scope>NUCLEOTIDE SEQUENCE</scope>
</reference>
<organism evidence="2">
    <name type="scientific">Culex pipiens</name>
    <name type="common">House mosquito</name>
    <dbReference type="NCBI Taxonomy" id="7175"/>
    <lineage>
        <taxon>Eukaryota</taxon>
        <taxon>Metazoa</taxon>
        <taxon>Ecdysozoa</taxon>
        <taxon>Arthropoda</taxon>
        <taxon>Hexapoda</taxon>
        <taxon>Insecta</taxon>
        <taxon>Pterygota</taxon>
        <taxon>Neoptera</taxon>
        <taxon>Endopterygota</taxon>
        <taxon>Diptera</taxon>
        <taxon>Nematocera</taxon>
        <taxon>Culicoidea</taxon>
        <taxon>Culicidae</taxon>
        <taxon>Culicinae</taxon>
        <taxon>Culicini</taxon>
        <taxon>Culex</taxon>
        <taxon>Culex</taxon>
    </lineage>
</organism>
<dbReference type="EMBL" id="HBUE01207803">
    <property type="protein sequence ID" value="CAG6533028.1"/>
    <property type="molecule type" value="Transcribed_RNA"/>
</dbReference>
<dbReference type="EMBL" id="HBUE01314116">
    <property type="protein sequence ID" value="CAG6584901.1"/>
    <property type="molecule type" value="Transcribed_RNA"/>
</dbReference>
<name>A0A8D8K5V0_CULPI</name>
<feature type="region of interest" description="Disordered" evidence="1">
    <location>
        <begin position="36"/>
        <end position="73"/>
    </location>
</feature>
<protein>
    <submittedName>
        <fullName evidence="2">(northern house mosquito) hypothetical protein</fullName>
    </submittedName>
</protein>
<evidence type="ECO:0000256" key="1">
    <source>
        <dbReference type="SAM" id="MobiDB-lite"/>
    </source>
</evidence>
<accession>A0A8D8K5V0</accession>
<evidence type="ECO:0000313" key="2">
    <source>
        <dbReference type="EMBL" id="CAG6584899.1"/>
    </source>
</evidence>
<dbReference type="EMBL" id="HBUE01314115">
    <property type="protein sequence ID" value="CAG6584899.1"/>
    <property type="molecule type" value="Transcribed_RNA"/>
</dbReference>
<dbReference type="EMBL" id="HBUE01207802">
    <property type="protein sequence ID" value="CAG6533026.1"/>
    <property type="molecule type" value="Transcribed_RNA"/>
</dbReference>
<sequence>MKKKQTFDKSPKVETSSIISGSAVYSTQLVLPYAGDRHQEDNQLVEGSAFDGKGRCPSGPVPVIRETPEDDPMNKEIDRLVPATSIGSCGHAERDGRRQGCRSVDYSL</sequence>
<feature type="region of interest" description="Disordered" evidence="1">
    <location>
        <begin position="86"/>
        <end position="108"/>
    </location>
</feature>
<dbReference type="AlphaFoldDB" id="A0A8D8K5V0"/>